<evidence type="ECO:0000313" key="2">
    <source>
        <dbReference type="Proteomes" id="UP000249645"/>
    </source>
</evidence>
<proteinExistence type="predicted"/>
<dbReference type="Proteomes" id="UP000249645">
    <property type="component" value="Unassembled WGS sequence"/>
</dbReference>
<reference evidence="1 2" key="1">
    <citation type="submission" date="2017-11" db="EMBL/GenBank/DDBJ databases">
        <title>Infants hospitalized years apart are colonized by the same room-sourced microbial strains.</title>
        <authorList>
            <person name="Brooks B."/>
            <person name="Olm M.R."/>
            <person name="Firek B.A."/>
            <person name="Baker R."/>
            <person name="Thomas B.C."/>
            <person name="Morowitz M.J."/>
            <person name="Banfield J.F."/>
        </authorList>
    </citation>
    <scope>NUCLEOTIDE SEQUENCE [LARGE SCALE GENOMIC DNA]</scope>
    <source>
        <strain evidence="1">S2_009_000_R2_76</strain>
    </source>
</reference>
<sequence>MGILDSVKGIFGIGLNYRTELQAVVDQYPNFKNLQWAYGGFTDERQGITSRTYTSFNYIVLFGNNEMHIIPFSDKGNKISVGEPLIVERSNLQEITYSKTMQLFYAKFNNGQEVRFQVAPFSIKIPMTGSINIKQKEQYDQYKNFIIPFVDSFNF</sequence>
<accession>A0A2W5F9E4</accession>
<comment type="caution">
    <text evidence="1">The sequence shown here is derived from an EMBL/GenBank/DDBJ whole genome shotgun (WGS) entry which is preliminary data.</text>
</comment>
<protein>
    <submittedName>
        <fullName evidence="1">Uncharacterized protein</fullName>
    </submittedName>
</protein>
<evidence type="ECO:0000313" key="1">
    <source>
        <dbReference type="EMBL" id="PZP52691.1"/>
    </source>
</evidence>
<organism evidence="1 2">
    <name type="scientific">Pseudopedobacter saltans</name>
    <dbReference type="NCBI Taxonomy" id="151895"/>
    <lineage>
        <taxon>Bacteria</taxon>
        <taxon>Pseudomonadati</taxon>
        <taxon>Bacteroidota</taxon>
        <taxon>Sphingobacteriia</taxon>
        <taxon>Sphingobacteriales</taxon>
        <taxon>Sphingobacteriaceae</taxon>
        <taxon>Pseudopedobacter</taxon>
    </lineage>
</organism>
<name>A0A2W5F9E4_9SPHI</name>
<dbReference type="AlphaFoldDB" id="A0A2W5F9E4"/>
<dbReference type="EMBL" id="QFOI01000001">
    <property type="protein sequence ID" value="PZP52691.1"/>
    <property type="molecule type" value="Genomic_DNA"/>
</dbReference>
<gene>
    <name evidence="1" type="ORF">DI598_00260</name>
</gene>